<dbReference type="RefSeq" id="WP_277280630.1">
    <property type="nucleotide sequence ID" value="NZ_JAROCY010000035.1"/>
</dbReference>
<feature type="domain" description="Aminoglycoside phosphotransferase" evidence="1">
    <location>
        <begin position="69"/>
        <end position="280"/>
    </location>
</feature>
<dbReference type="CDD" id="cd05154">
    <property type="entry name" value="ACAD10_11_N-like"/>
    <property type="match status" value="1"/>
</dbReference>
<evidence type="ECO:0000259" key="1">
    <source>
        <dbReference type="Pfam" id="PF01636"/>
    </source>
</evidence>
<reference evidence="2 3" key="1">
    <citation type="submission" date="2023-03" db="EMBL/GenBank/DDBJ databases">
        <title>Novosphingobium cyanobacteriorum sp. nov., isolated from a eutrophic reservoir during the Microcystis bloom period.</title>
        <authorList>
            <person name="Kang M."/>
            <person name="Le V."/>
            <person name="Ko S.-R."/>
            <person name="Lee S.-A."/>
            <person name="Ahn C.-Y."/>
        </authorList>
    </citation>
    <scope>NUCLEOTIDE SEQUENCE [LARGE SCALE GENOMIC DNA]</scope>
    <source>
        <strain evidence="2 3">HBC54</strain>
    </source>
</reference>
<protein>
    <submittedName>
        <fullName evidence="2">Phosphotransferase family protein</fullName>
    </submittedName>
</protein>
<proteinExistence type="predicted"/>
<dbReference type="PANTHER" id="PTHR21310:SF40">
    <property type="entry name" value="AMINOGLYCOSIDE PHOSPHOTRANSFERASE DOMAIN-CONTAINING PROTEIN-RELATED"/>
    <property type="match status" value="1"/>
</dbReference>
<dbReference type="Gene3D" id="3.30.200.20">
    <property type="entry name" value="Phosphorylase Kinase, domain 1"/>
    <property type="match status" value="1"/>
</dbReference>
<dbReference type="PANTHER" id="PTHR21310">
    <property type="entry name" value="AMINOGLYCOSIDE PHOSPHOTRANSFERASE-RELATED-RELATED"/>
    <property type="match status" value="1"/>
</dbReference>
<dbReference type="Pfam" id="PF01636">
    <property type="entry name" value="APH"/>
    <property type="match status" value="1"/>
</dbReference>
<dbReference type="EMBL" id="JAROCY010000035">
    <property type="protein sequence ID" value="MDF8335674.1"/>
    <property type="molecule type" value="Genomic_DNA"/>
</dbReference>
<dbReference type="InterPro" id="IPR041726">
    <property type="entry name" value="ACAD10_11_N"/>
</dbReference>
<dbReference type="Gene3D" id="3.90.1200.10">
    <property type="match status" value="1"/>
</dbReference>
<accession>A0ABT6CQ81</accession>
<organism evidence="2 3">
    <name type="scientific">Novosphingobium cyanobacteriorum</name>
    <dbReference type="NCBI Taxonomy" id="3024215"/>
    <lineage>
        <taxon>Bacteria</taxon>
        <taxon>Pseudomonadati</taxon>
        <taxon>Pseudomonadota</taxon>
        <taxon>Alphaproteobacteria</taxon>
        <taxon>Sphingomonadales</taxon>
        <taxon>Sphingomonadaceae</taxon>
        <taxon>Novosphingobium</taxon>
    </lineage>
</organism>
<sequence>MTGSGKPTNILEAAMSSTKPAANTISADQIVDLILSQSPPDSRVELSKVRGSGEKTGASSGIILFTAEVNGQVGDYVLRYAPDTETRIFAAYNIGGQARLQHKLATLTDLPVPDARWSDPDGAILGLPGYIMDAVEGVVAHGSAFTGGLVAEATPEQREQIFDEMVRMQGRIHRVDWRSLDLEGDVCSGSGATPVERFVDWFWQTTRFCPESAMPRLEAARERILAMQPDYAPEDYVLVHGDTQVGNYMFRDYRMVAILDWELSGIATPSYDVGIFCNMLSVFRSMATPEVAAIIPSQEDWVARYERINGVRLNDFDYMFKVASLNSVIVSLSMNRGMPEEMKQYHLDLMEPTWSVIER</sequence>
<comment type="caution">
    <text evidence="2">The sequence shown here is derived from an EMBL/GenBank/DDBJ whole genome shotgun (WGS) entry which is preliminary data.</text>
</comment>
<dbReference type="Proteomes" id="UP001222770">
    <property type="component" value="Unassembled WGS sequence"/>
</dbReference>
<dbReference type="InterPro" id="IPR051678">
    <property type="entry name" value="AGP_Transferase"/>
</dbReference>
<evidence type="ECO:0000313" key="3">
    <source>
        <dbReference type="Proteomes" id="UP001222770"/>
    </source>
</evidence>
<name>A0ABT6CQ81_9SPHN</name>
<gene>
    <name evidence="2" type="ORF">POM99_20915</name>
</gene>
<dbReference type="InterPro" id="IPR002575">
    <property type="entry name" value="Aminoglycoside_PTrfase"/>
</dbReference>
<dbReference type="SUPFAM" id="SSF56112">
    <property type="entry name" value="Protein kinase-like (PK-like)"/>
    <property type="match status" value="1"/>
</dbReference>
<keyword evidence="3" id="KW-1185">Reference proteome</keyword>
<evidence type="ECO:0000313" key="2">
    <source>
        <dbReference type="EMBL" id="MDF8335674.1"/>
    </source>
</evidence>
<dbReference type="InterPro" id="IPR011009">
    <property type="entry name" value="Kinase-like_dom_sf"/>
</dbReference>